<dbReference type="AlphaFoldDB" id="A0A4Z1ECT8"/>
<sequence length="624" mass="70031">MATILFNEGHPGPKYAQDVPTKKQLLNNIIDGMARTRPNALWAVTPISSTTYSEGFRKVTYSALANAVNGIAWWLTDQLGSGFGKDFPTICYMGWNDLRYVTMVLGAVKAGYKILLVSPYHSNEGNISLFNALDCQTLATTDPVPLGVPVLLESMPKLRTITVPNVNELLDKSYQHFPFSKTFNEAKNEPLVCLHTSGTTGLPKPVIYPHNFVSTYMRMAQLASPEGFESREKEYQGTRVFMNLPPFHASSINALSESLANQNIVIFPLPMERATASSLVEIMKHTPVDALCAPPWMVHEIATNPEILEELVSRKLDAIWYGGGDLPQQFGDIITAKFKFWNSDGSTETSPFPNIYNSGEWPAEDWKYQCTHPAAGLEYRVFSGDDQLYEEVVVRNSDPEFEQPVFKLYPDLKEYSTKDLFSPHPTKEGLWTYRGRTDDMILVVVDNVATRPFNPQYMEHAVTNHSDVKDAVMVPAGKFFNERFATKTALLVDLKDSVDATALGYRERLMEEIWIVVNNINEKYREEAWVRKECIIIANPQKPLPRNPKGSIQRARAMEFSEFSQEIESRKGDEVNMSEKGATNGKGTAFPTLLPPRAAALSALFRWEDLCPSLNSIKDRAPGS</sequence>
<dbReference type="EMBL" id="PQXH01000145">
    <property type="protein sequence ID" value="TGO10066.1"/>
    <property type="molecule type" value="Genomic_DNA"/>
</dbReference>
<dbReference type="InterPro" id="IPR051414">
    <property type="entry name" value="Adenylate-forming_Reductase"/>
</dbReference>
<keyword evidence="6" id="KW-1185">Reference proteome</keyword>
<proteinExistence type="predicted"/>
<protein>
    <recommendedName>
        <fullName evidence="4">AMP-dependent synthetase/ligase domain-containing protein</fullName>
    </recommendedName>
</protein>
<evidence type="ECO:0000256" key="2">
    <source>
        <dbReference type="ARBA" id="ARBA00022553"/>
    </source>
</evidence>
<accession>A0A4Z1ECT8</accession>
<name>A0A4Z1ECT8_9HELO</name>
<reference evidence="5 6" key="1">
    <citation type="submission" date="2017-12" db="EMBL/GenBank/DDBJ databases">
        <title>Comparative genomics of Botrytis spp.</title>
        <authorList>
            <person name="Valero-Jimenez C.A."/>
            <person name="Tapia P."/>
            <person name="Veloso J."/>
            <person name="Silva-Moreno E."/>
            <person name="Staats M."/>
            <person name="Valdes J.H."/>
            <person name="Van Kan J.A.L."/>
        </authorList>
    </citation>
    <scope>NUCLEOTIDE SEQUENCE [LARGE SCALE GENOMIC DNA]</scope>
    <source>
        <strain evidence="5 6">Bt9001</strain>
    </source>
</reference>
<evidence type="ECO:0000313" key="6">
    <source>
        <dbReference type="Proteomes" id="UP000297777"/>
    </source>
</evidence>
<feature type="region of interest" description="Disordered" evidence="3">
    <location>
        <begin position="569"/>
        <end position="589"/>
    </location>
</feature>
<comment type="caution">
    <text evidence="5">The sequence shown here is derived from an EMBL/GenBank/DDBJ whole genome shotgun (WGS) entry which is preliminary data.</text>
</comment>
<dbReference type="InterPro" id="IPR000873">
    <property type="entry name" value="AMP-dep_synth/lig_dom"/>
</dbReference>
<dbReference type="OrthoDB" id="429813at2759"/>
<dbReference type="Pfam" id="PF23562">
    <property type="entry name" value="AMP-binding_C_3"/>
    <property type="match status" value="1"/>
</dbReference>
<dbReference type="Gene3D" id="3.40.50.12780">
    <property type="entry name" value="N-terminal domain of ligase-like"/>
    <property type="match status" value="1"/>
</dbReference>
<keyword evidence="1" id="KW-0596">Phosphopantetheine</keyword>
<keyword evidence="2" id="KW-0597">Phosphoprotein</keyword>
<dbReference type="Proteomes" id="UP000297777">
    <property type="component" value="Unassembled WGS sequence"/>
</dbReference>
<feature type="domain" description="AMP-dependent synthetase/ligase" evidence="4">
    <location>
        <begin position="52"/>
        <end position="383"/>
    </location>
</feature>
<dbReference type="PANTHER" id="PTHR43439">
    <property type="entry name" value="PHENYLACETATE-COENZYME A LIGASE"/>
    <property type="match status" value="1"/>
</dbReference>
<dbReference type="InterPro" id="IPR042099">
    <property type="entry name" value="ANL_N_sf"/>
</dbReference>
<organism evidence="5 6">
    <name type="scientific">Botrytis tulipae</name>
    <dbReference type="NCBI Taxonomy" id="87230"/>
    <lineage>
        <taxon>Eukaryota</taxon>
        <taxon>Fungi</taxon>
        <taxon>Dikarya</taxon>
        <taxon>Ascomycota</taxon>
        <taxon>Pezizomycotina</taxon>
        <taxon>Leotiomycetes</taxon>
        <taxon>Helotiales</taxon>
        <taxon>Sclerotiniaceae</taxon>
        <taxon>Botrytis</taxon>
    </lineage>
</organism>
<evidence type="ECO:0000256" key="1">
    <source>
        <dbReference type="ARBA" id="ARBA00022450"/>
    </source>
</evidence>
<evidence type="ECO:0000313" key="5">
    <source>
        <dbReference type="EMBL" id="TGO10066.1"/>
    </source>
</evidence>
<dbReference type="Pfam" id="PF00501">
    <property type="entry name" value="AMP-binding"/>
    <property type="match status" value="1"/>
</dbReference>
<evidence type="ECO:0000259" key="4">
    <source>
        <dbReference type="Pfam" id="PF00501"/>
    </source>
</evidence>
<dbReference type="SUPFAM" id="SSF56801">
    <property type="entry name" value="Acetyl-CoA synthetase-like"/>
    <property type="match status" value="1"/>
</dbReference>
<evidence type="ECO:0000256" key="3">
    <source>
        <dbReference type="SAM" id="MobiDB-lite"/>
    </source>
</evidence>
<dbReference type="PANTHER" id="PTHR43439:SF2">
    <property type="entry name" value="ENZYME, PUTATIVE (JCVI)-RELATED"/>
    <property type="match status" value="1"/>
</dbReference>
<gene>
    <name evidence="5" type="ORF">BTUL_0145g00130</name>
</gene>